<organism evidence="2 3">
    <name type="scientific">Streptomyces coelicolor (strain ATCC BAA-471 / A3(2) / M145)</name>
    <dbReference type="NCBI Taxonomy" id="100226"/>
    <lineage>
        <taxon>Bacteria</taxon>
        <taxon>Bacillati</taxon>
        <taxon>Actinomycetota</taxon>
        <taxon>Actinomycetes</taxon>
        <taxon>Kitasatosporales</taxon>
        <taxon>Streptomycetaceae</taxon>
        <taxon>Streptomyces</taxon>
        <taxon>Streptomyces albidoflavus group</taxon>
    </lineage>
</organism>
<dbReference type="Gene3D" id="1.10.490.110">
    <property type="entry name" value="Uncharacterized conserved protein DUF2267"/>
    <property type="match status" value="1"/>
</dbReference>
<name>Q9EX01_STRCO</name>
<dbReference type="InParanoid" id="Q9EX01"/>
<dbReference type="PaxDb" id="100226-SCO1125"/>
<dbReference type="EMBL" id="AL645882">
    <property type="protein sequence ID" value="CAC13077.1"/>
    <property type="molecule type" value="Genomic_DNA"/>
</dbReference>
<dbReference type="InterPro" id="IPR038282">
    <property type="entry name" value="DUF2267_sf"/>
</dbReference>
<evidence type="ECO:0000256" key="1">
    <source>
        <dbReference type="SAM" id="MobiDB-lite"/>
    </source>
</evidence>
<dbReference type="Proteomes" id="UP000001973">
    <property type="component" value="Chromosome"/>
</dbReference>
<feature type="region of interest" description="Disordered" evidence="1">
    <location>
        <begin position="1"/>
        <end position="48"/>
    </location>
</feature>
<feature type="compositionally biased region" description="Basic and acidic residues" evidence="1">
    <location>
        <begin position="100"/>
        <end position="110"/>
    </location>
</feature>
<evidence type="ECO:0000313" key="2">
    <source>
        <dbReference type="EMBL" id="CAC13077.1"/>
    </source>
</evidence>
<evidence type="ECO:0000313" key="3">
    <source>
        <dbReference type="Proteomes" id="UP000001973"/>
    </source>
</evidence>
<dbReference type="HOGENOM" id="CLU_121888_0_0_11"/>
<reference evidence="2 3" key="2">
    <citation type="journal article" date="2002" name="Nature">
        <title>Complete genome sequence of the model actinomycete Streptomyces coelicolor A3(2).</title>
        <authorList>
            <person name="Bentley S.D."/>
            <person name="Chater K.F."/>
            <person name="Cerdeno-Tarraga A.M."/>
            <person name="Challis G.L."/>
            <person name="Thomson N.R."/>
            <person name="James K.D."/>
            <person name="Harris D.E."/>
            <person name="Quail M.A."/>
            <person name="Kieser H."/>
            <person name="Harper D."/>
            <person name="Bateman A."/>
            <person name="Brown S."/>
            <person name="Chandra G."/>
            <person name="Chen C.W."/>
            <person name="Collins M."/>
            <person name="Cronin A."/>
            <person name="Fraser A."/>
            <person name="Goble A."/>
            <person name="Hidalgo J."/>
            <person name="Hornsby T."/>
            <person name="Howarth S."/>
            <person name="Huang C.H."/>
            <person name="Kieser T."/>
            <person name="Larke L."/>
            <person name="Murphy L."/>
            <person name="Oliver K."/>
            <person name="O'Neil S."/>
            <person name="Rabbinowitsch E."/>
            <person name="Rajandream M.A."/>
            <person name="Rutherford K."/>
            <person name="Rutter S."/>
            <person name="Seeger K."/>
            <person name="Saunders D."/>
            <person name="Sharp S."/>
            <person name="Squares R."/>
            <person name="Squares S."/>
            <person name="Taylor K."/>
            <person name="Warren T."/>
            <person name="Wietzorrek A."/>
            <person name="Woodward J."/>
            <person name="Barrell B.G."/>
            <person name="Parkhill J."/>
            <person name="Hopwood D.A."/>
        </authorList>
    </citation>
    <scope>NUCLEOTIDE SEQUENCE [LARGE SCALE GENOMIC DNA]</scope>
    <source>
        <strain evidence="3">ATCC BAA-471 / A3(2) / M145</strain>
    </source>
</reference>
<dbReference type="OrthoDB" id="952780at2"/>
<evidence type="ECO:0008006" key="4">
    <source>
        <dbReference type="Google" id="ProtNLM"/>
    </source>
</evidence>
<gene>
    <name evidence="2" type="ordered locus">SCO1125</name>
    <name evidence="2" type="ORF">2SCG38.18c</name>
</gene>
<keyword evidence="3" id="KW-1185">Reference proteome</keyword>
<reference evidence="2 3" key="1">
    <citation type="journal article" date="1996" name="Mol. Microbiol.">
        <title>A set of ordered cosmids and a detailed genetic and physical map for the 8 Mb Streptomyces coelicolor A3(2) chromosome.</title>
        <authorList>
            <person name="Redenbach M."/>
            <person name="Kieser H.M."/>
            <person name="Denapaite D."/>
            <person name="Eichner A."/>
            <person name="Cullum J."/>
            <person name="Kinashi H."/>
            <person name="Hopwood D.A."/>
        </authorList>
    </citation>
    <scope>NUCLEOTIDE SEQUENCE [LARGE SCALE GENOMIC DNA]</scope>
    <source>
        <strain evidence="3">ATCC BAA-471 / A3(2) / M145</strain>
    </source>
</reference>
<accession>Q9EX01</accession>
<dbReference type="Pfam" id="PF10025">
    <property type="entry name" value="DUF2267"/>
    <property type="match status" value="1"/>
</dbReference>
<protein>
    <recommendedName>
        <fullName evidence="4">DUF2267 domain-containing protein</fullName>
    </recommendedName>
</protein>
<feature type="region of interest" description="Disordered" evidence="1">
    <location>
        <begin position="88"/>
        <end position="110"/>
    </location>
</feature>
<dbReference type="InterPro" id="IPR018727">
    <property type="entry name" value="DUF2267"/>
</dbReference>
<dbReference type="eggNOG" id="COG5502">
    <property type="taxonomic scope" value="Bacteria"/>
</dbReference>
<dbReference type="PATRIC" id="fig|100226.15.peg.1122"/>
<dbReference type="STRING" id="100226.gene:17758708"/>
<dbReference type="AlphaFoldDB" id="Q9EX01"/>
<dbReference type="EMBL" id="AL939107">
    <property type="protein sequence ID" value="CAC13077.1"/>
    <property type="molecule type" value="Genomic_DNA"/>
</dbReference>
<proteinExistence type="predicted"/>
<feature type="compositionally biased region" description="Basic and acidic residues" evidence="1">
    <location>
        <begin position="1"/>
        <end position="19"/>
    </location>
</feature>
<dbReference type="KEGG" id="sco:SCO1125"/>
<sequence length="173" mass="19031">MRERREHGGGARRESEGKRGGVHARFPERTQGTRPGREPAQGGDAVRLDEFLTRVRDRGEFHGDDEAEQVATAVLWVVASRIPPDEAADLARDLPAPLDDALRPERGRPETFGREEFLRRVAQQTGARPRTAEWDAGAVLSTLAEAVPRERVDRLLACLPADCADLFGGPAPH</sequence>